<keyword evidence="2 11" id="KW-0813">Transport</keyword>
<proteinExistence type="inferred from homology"/>
<keyword evidence="9 11" id="KW-0472">Membrane</keyword>
<evidence type="ECO:0000256" key="1">
    <source>
        <dbReference type="ARBA" id="ARBA00004571"/>
    </source>
</evidence>
<feature type="domain" description="TonB-dependent receptor plug" evidence="15">
    <location>
        <begin position="109"/>
        <end position="216"/>
    </location>
</feature>
<keyword evidence="10 11" id="KW-0998">Cell outer membrane</keyword>
<evidence type="ECO:0000256" key="2">
    <source>
        <dbReference type="ARBA" id="ARBA00022448"/>
    </source>
</evidence>
<dbReference type="Pfam" id="PF00593">
    <property type="entry name" value="TonB_dep_Rec_b-barrel"/>
    <property type="match status" value="1"/>
</dbReference>
<dbReference type="InterPro" id="IPR039426">
    <property type="entry name" value="TonB-dep_rcpt-like"/>
</dbReference>
<dbReference type="Pfam" id="PF07715">
    <property type="entry name" value="Plug"/>
    <property type="match status" value="1"/>
</dbReference>
<dbReference type="EMBL" id="BMCH01000004">
    <property type="protein sequence ID" value="GGC32775.1"/>
    <property type="molecule type" value="Genomic_DNA"/>
</dbReference>
<evidence type="ECO:0000256" key="12">
    <source>
        <dbReference type="RuleBase" id="RU003357"/>
    </source>
</evidence>
<comment type="similarity">
    <text evidence="11 12">Belongs to the TonB-dependent receptor family.</text>
</comment>
<keyword evidence="4" id="KW-0410">Iron transport</keyword>
<organism evidence="16 17">
    <name type="scientific">Asaia siamensis</name>
    <dbReference type="NCBI Taxonomy" id="110479"/>
    <lineage>
        <taxon>Bacteria</taxon>
        <taxon>Pseudomonadati</taxon>
        <taxon>Pseudomonadota</taxon>
        <taxon>Alphaproteobacteria</taxon>
        <taxon>Acetobacterales</taxon>
        <taxon>Acetobacteraceae</taxon>
        <taxon>Asaia</taxon>
    </lineage>
</organism>
<dbReference type="InterPro" id="IPR000531">
    <property type="entry name" value="Beta-barrel_TonB"/>
</dbReference>
<dbReference type="PANTHER" id="PTHR32552:SF81">
    <property type="entry name" value="TONB-DEPENDENT OUTER MEMBRANE RECEPTOR"/>
    <property type="match status" value="1"/>
</dbReference>
<evidence type="ECO:0000256" key="6">
    <source>
        <dbReference type="ARBA" id="ARBA00023004"/>
    </source>
</evidence>
<sequence length="808" mass="88576">MTPLARHVAPASARKGQTDLFRLLLCTSTSAALVCSLVATAHGATRTQSGSQAGLPSFNDKHQTRRKTDTALRKPAAVKPRQQGSYLPAGSETLVVSAPSRADHLVDQAQKTAQSISVLTGDRLRALGVTDMRQISNLTPNLYQPRASVGYSATNYFIRGIGELDPQGEPSVGTYIDGVYLPRTLGTMQELLDIEAIAISRGPVGFTEGHQAEGGAVRITTEVPTNRTHVSALAGYGSYNEYRLSVAASGALLKDKIYASIALNHHGRGSIDHNYTLNRGENNIDYSQGRGKLRFTPNEQLDITLAFDGTIDNSTNRGYGNLLNPYRYGLYSRIYPKNNYNEAGFTGNINYILDSHLTLHGTTGIRGYDMKGDYDNFGDTYIRASQLLSYRDRAYSQDVHLKGDYGRFSFTTGAFFFYEDWFTQRRANNAAGTQTNNPALIRYQPVYAVIDQLTRNWAVYGEAHYRLTPTLTATAGLRFNWENHSNSEQLSYLVAASPYTQGVANNLQTLYSATPGQQAWSAGVTRSWTQLLPKGALTWQATSRLMPYVSISQGSKSGGFDYRAQTPTALGRLQALLPYKPEILTTYEIGAKTRPIPGILTANADIFYNDFQNIQVTTLDPASGLTRRYNAGKGHSVGAEFETTAQVTKGWEINGTASWLFAQLDSFAGTFSQTRLANGQTLNGTPRAGGPLPYSPRFQMHAGTSYSFAVPRLPGAWRVGADISYQSSLFTDALTNAQTRLPAQTYVNAIAAWTSANHRWTVTVNGRNLLDHRYPQTLSFVQGGGVPVYYAAAFNDPRTIYGSVEFRL</sequence>
<feature type="compositionally biased region" description="Polar residues" evidence="13">
    <location>
        <begin position="45"/>
        <end position="54"/>
    </location>
</feature>
<evidence type="ECO:0000259" key="15">
    <source>
        <dbReference type="Pfam" id="PF07715"/>
    </source>
</evidence>
<evidence type="ECO:0000313" key="17">
    <source>
        <dbReference type="Proteomes" id="UP000637769"/>
    </source>
</evidence>
<evidence type="ECO:0000256" key="4">
    <source>
        <dbReference type="ARBA" id="ARBA00022496"/>
    </source>
</evidence>
<evidence type="ECO:0000256" key="9">
    <source>
        <dbReference type="ARBA" id="ARBA00023136"/>
    </source>
</evidence>
<evidence type="ECO:0000313" key="16">
    <source>
        <dbReference type="EMBL" id="GGC32775.1"/>
    </source>
</evidence>
<keyword evidence="6" id="KW-0408">Iron</keyword>
<dbReference type="Gene3D" id="2.40.170.20">
    <property type="entry name" value="TonB-dependent receptor, beta-barrel domain"/>
    <property type="match status" value="1"/>
</dbReference>
<dbReference type="SUPFAM" id="SSF56935">
    <property type="entry name" value="Porins"/>
    <property type="match status" value="1"/>
</dbReference>
<comment type="caution">
    <text evidence="16">The sequence shown here is derived from an EMBL/GenBank/DDBJ whole genome shotgun (WGS) entry which is preliminary data.</text>
</comment>
<evidence type="ECO:0000256" key="10">
    <source>
        <dbReference type="ARBA" id="ARBA00023237"/>
    </source>
</evidence>
<dbReference type="RefSeq" id="WP_188426431.1">
    <property type="nucleotide sequence ID" value="NZ_BMCH01000004.1"/>
</dbReference>
<feature type="compositionally biased region" description="Basic and acidic residues" evidence="13">
    <location>
        <begin position="59"/>
        <end position="72"/>
    </location>
</feature>
<dbReference type="PROSITE" id="PS52016">
    <property type="entry name" value="TONB_DEPENDENT_REC_3"/>
    <property type="match status" value="1"/>
</dbReference>
<gene>
    <name evidence="16" type="ORF">GCM10007207_17830</name>
</gene>
<protein>
    <submittedName>
        <fullName evidence="16">Ligand-gated channel</fullName>
    </submittedName>
</protein>
<keyword evidence="3 11" id="KW-1134">Transmembrane beta strand</keyword>
<evidence type="ECO:0000256" key="3">
    <source>
        <dbReference type="ARBA" id="ARBA00022452"/>
    </source>
</evidence>
<reference evidence="17" key="1">
    <citation type="journal article" date="2019" name="Int. J. Syst. Evol. Microbiol.">
        <title>The Global Catalogue of Microorganisms (GCM) 10K type strain sequencing project: providing services to taxonomists for standard genome sequencing and annotation.</title>
        <authorList>
            <consortium name="The Broad Institute Genomics Platform"/>
            <consortium name="The Broad Institute Genome Sequencing Center for Infectious Disease"/>
            <person name="Wu L."/>
            <person name="Ma J."/>
        </authorList>
    </citation>
    <scope>NUCLEOTIDE SEQUENCE [LARGE SCALE GENOMIC DNA]</scope>
    <source>
        <strain evidence="17">CCM 7132</strain>
    </source>
</reference>
<accession>A0ABQ1M7G5</accession>
<keyword evidence="17" id="KW-1185">Reference proteome</keyword>
<evidence type="ECO:0000256" key="11">
    <source>
        <dbReference type="PROSITE-ProRule" id="PRU01360"/>
    </source>
</evidence>
<feature type="region of interest" description="Disordered" evidence="13">
    <location>
        <begin position="45"/>
        <end position="84"/>
    </location>
</feature>
<evidence type="ECO:0000256" key="7">
    <source>
        <dbReference type="ARBA" id="ARBA00023065"/>
    </source>
</evidence>
<evidence type="ECO:0000256" key="13">
    <source>
        <dbReference type="SAM" id="MobiDB-lite"/>
    </source>
</evidence>
<comment type="subcellular location">
    <subcellularLocation>
        <location evidence="1 11">Cell outer membrane</location>
        <topology evidence="1 11">Multi-pass membrane protein</topology>
    </subcellularLocation>
</comment>
<dbReference type="InterPro" id="IPR036942">
    <property type="entry name" value="Beta-barrel_TonB_sf"/>
</dbReference>
<evidence type="ECO:0000259" key="14">
    <source>
        <dbReference type="Pfam" id="PF00593"/>
    </source>
</evidence>
<evidence type="ECO:0000256" key="5">
    <source>
        <dbReference type="ARBA" id="ARBA00022692"/>
    </source>
</evidence>
<dbReference type="PANTHER" id="PTHR32552">
    <property type="entry name" value="FERRICHROME IRON RECEPTOR-RELATED"/>
    <property type="match status" value="1"/>
</dbReference>
<keyword evidence="5 11" id="KW-0812">Transmembrane</keyword>
<dbReference type="InterPro" id="IPR012910">
    <property type="entry name" value="Plug_dom"/>
</dbReference>
<name>A0ABQ1M7G5_9PROT</name>
<keyword evidence="8 12" id="KW-0798">TonB box</keyword>
<keyword evidence="7" id="KW-0406">Ion transport</keyword>
<feature type="domain" description="TonB-dependent receptor-like beta-barrel" evidence="14">
    <location>
        <begin position="293"/>
        <end position="769"/>
    </location>
</feature>
<dbReference type="Proteomes" id="UP000637769">
    <property type="component" value="Unassembled WGS sequence"/>
</dbReference>
<evidence type="ECO:0000256" key="8">
    <source>
        <dbReference type="ARBA" id="ARBA00023077"/>
    </source>
</evidence>